<dbReference type="EMBL" id="CAKOFQ010008074">
    <property type="protein sequence ID" value="CAH2011496.1"/>
    <property type="molecule type" value="Genomic_DNA"/>
</dbReference>
<keyword evidence="2" id="KW-1185">Reference proteome</keyword>
<proteinExistence type="predicted"/>
<sequence length="100" mass="11573">MVKTSPNDFKCLYRSNEANVRWLANHFFGYETTEARGGALPPFLKMKVFLRYIADPRYQHGMGEIIGVHQSIVSKTIAEVTEKVWQKAHLWINFPSSNEE</sequence>
<evidence type="ECO:0000313" key="2">
    <source>
        <dbReference type="Proteomes" id="UP001152888"/>
    </source>
</evidence>
<accession>A0A9P0MDY1</accession>
<reference evidence="1" key="1">
    <citation type="submission" date="2022-03" db="EMBL/GenBank/DDBJ databases">
        <authorList>
            <person name="Sayadi A."/>
        </authorList>
    </citation>
    <scope>NUCLEOTIDE SEQUENCE</scope>
</reference>
<dbReference type="Proteomes" id="UP001152888">
    <property type="component" value="Unassembled WGS sequence"/>
</dbReference>
<organism evidence="1 2">
    <name type="scientific">Acanthoscelides obtectus</name>
    <name type="common">Bean weevil</name>
    <name type="synonym">Bruchus obtectus</name>
    <dbReference type="NCBI Taxonomy" id="200917"/>
    <lineage>
        <taxon>Eukaryota</taxon>
        <taxon>Metazoa</taxon>
        <taxon>Ecdysozoa</taxon>
        <taxon>Arthropoda</taxon>
        <taxon>Hexapoda</taxon>
        <taxon>Insecta</taxon>
        <taxon>Pterygota</taxon>
        <taxon>Neoptera</taxon>
        <taxon>Endopterygota</taxon>
        <taxon>Coleoptera</taxon>
        <taxon>Polyphaga</taxon>
        <taxon>Cucujiformia</taxon>
        <taxon>Chrysomeloidea</taxon>
        <taxon>Chrysomelidae</taxon>
        <taxon>Bruchinae</taxon>
        <taxon>Bruchini</taxon>
        <taxon>Acanthoscelides</taxon>
    </lineage>
</organism>
<protein>
    <submittedName>
        <fullName evidence="1">Uncharacterized protein</fullName>
    </submittedName>
</protein>
<comment type="caution">
    <text evidence="1">The sequence shown here is derived from an EMBL/GenBank/DDBJ whole genome shotgun (WGS) entry which is preliminary data.</text>
</comment>
<evidence type="ECO:0000313" key="1">
    <source>
        <dbReference type="EMBL" id="CAH2011496.1"/>
    </source>
</evidence>
<dbReference type="OrthoDB" id="6766673at2759"/>
<name>A0A9P0MDY1_ACAOB</name>
<dbReference type="AlphaFoldDB" id="A0A9P0MDY1"/>
<gene>
    <name evidence="1" type="ORF">ACAOBT_LOCUS32198</name>
</gene>